<dbReference type="Pfam" id="PF19746">
    <property type="entry name" value="DUF6233"/>
    <property type="match status" value="1"/>
</dbReference>
<protein>
    <submittedName>
        <fullName evidence="1">Uncharacterized protein</fullName>
    </submittedName>
</protein>
<reference evidence="2" key="1">
    <citation type="journal article" date="2019" name="Int. J. Syst. Evol. Microbiol.">
        <title>The Global Catalogue of Microorganisms (GCM) 10K type strain sequencing project: providing services to taxonomists for standard genome sequencing and annotation.</title>
        <authorList>
            <consortium name="The Broad Institute Genomics Platform"/>
            <consortium name="The Broad Institute Genome Sequencing Center for Infectious Disease"/>
            <person name="Wu L."/>
            <person name="Ma J."/>
        </authorList>
    </citation>
    <scope>NUCLEOTIDE SEQUENCE [LARGE SCALE GENOMIC DNA]</scope>
    <source>
        <strain evidence="2">JCM 16578</strain>
    </source>
</reference>
<sequence>MREVLGPRRPSGWVLLKLDGGRGVVHPVDCEEAPVGAPALTLDSALDAAEHPGTRLCSLCGAGAELGPLLQGFVHGFEGED</sequence>
<evidence type="ECO:0000313" key="1">
    <source>
        <dbReference type="EMBL" id="GAA3873081.1"/>
    </source>
</evidence>
<keyword evidence="2" id="KW-1185">Reference proteome</keyword>
<name>A0ABP7KCK8_9ACTN</name>
<accession>A0ABP7KCK8</accession>
<organism evidence="1 2">
    <name type="scientific">Streptomyces lannensis</name>
    <dbReference type="NCBI Taxonomy" id="766498"/>
    <lineage>
        <taxon>Bacteria</taxon>
        <taxon>Bacillati</taxon>
        <taxon>Actinomycetota</taxon>
        <taxon>Actinomycetes</taxon>
        <taxon>Kitasatosporales</taxon>
        <taxon>Streptomycetaceae</taxon>
        <taxon>Streptomyces</taxon>
    </lineage>
</organism>
<proteinExistence type="predicted"/>
<gene>
    <name evidence="1" type="ORF">GCM10022207_43340</name>
</gene>
<comment type="caution">
    <text evidence="1">The sequence shown here is derived from an EMBL/GenBank/DDBJ whole genome shotgun (WGS) entry which is preliminary data.</text>
</comment>
<dbReference type="InterPro" id="IPR046200">
    <property type="entry name" value="DUF6233"/>
</dbReference>
<dbReference type="EMBL" id="BAAAZA010000011">
    <property type="protein sequence ID" value="GAA3873081.1"/>
    <property type="molecule type" value="Genomic_DNA"/>
</dbReference>
<dbReference type="Proteomes" id="UP001501563">
    <property type="component" value="Unassembled WGS sequence"/>
</dbReference>
<evidence type="ECO:0000313" key="2">
    <source>
        <dbReference type="Proteomes" id="UP001501563"/>
    </source>
</evidence>